<evidence type="ECO:0000313" key="1">
    <source>
        <dbReference type="EMBL" id="ONK63836.1"/>
    </source>
</evidence>
<protein>
    <submittedName>
        <fullName evidence="1">Uncharacterized protein</fullName>
    </submittedName>
</protein>
<evidence type="ECO:0000313" key="2">
    <source>
        <dbReference type="Proteomes" id="UP000243459"/>
    </source>
</evidence>
<proteinExistence type="predicted"/>
<keyword evidence="2" id="KW-1185">Reference proteome</keyword>
<gene>
    <name evidence="1" type="ORF">A4U43_C07F19440</name>
</gene>
<dbReference type="Gramene" id="ONK63836">
    <property type="protein sequence ID" value="ONK63836"/>
    <property type="gene ID" value="A4U43_C07F19440"/>
</dbReference>
<reference evidence="2" key="1">
    <citation type="journal article" date="2017" name="Nat. Commun.">
        <title>The asparagus genome sheds light on the origin and evolution of a young Y chromosome.</title>
        <authorList>
            <person name="Harkess A."/>
            <person name="Zhou J."/>
            <person name="Xu C."/>
            <person name="Bowers J.E."/>
            <person name="Van der Hulst R."/>
            <person name="Ayyampalayam S."/>
            <person name="Mercati F."/>
            <person name="Riccardi P."/>
            <person name="McKain M.R."/>
            <person name="Kakrana A."/>
            <person name="Tang H."/>
            <person name="Ray J."/>
            <person name="Groenendijk J."/>
            <person name="Arikit S."/>
            <person name="Mathioni S.M."/>
            <person name="Nakano M."/>
            <person name="Shan H."/>
            <person name="Telgmann-Rauber A."/>
            <person name="Kanno A."/>
            <person name="Yue Z."/>
            <person name="Chen H."/>
            <person name="Li W."/>
            <person name="Chen Y."/>
            <person name="Xu X."/>
            <person name="Zhang Y."/>
            <person name="Luo S."/>
            <person name="Chen H."/>
            <person name="Gao J."/>
            <person name="Mao Z."/>
            <person name="Pires J.C."/>
            <person name="Luo M."/>
            <person name="Kudrna D."/>
            <person name="Wing R.A."/>
            <person name="Meyers B.C."/>
            <person name="Yi K."/>
            <person name="Kong H."/>
            <person name="Lavrijsen P."/>
            <person name="Sunseri F."/>
            <person name="Falavigna A."/>
            <person name="Ye Y."/>
            <person name="Leebens-Mack J.H."/>
            <person name="Chen G."/>
        </authorList>
    </citation>
    <scope>NUCLEOTIDE SEQUENCE [LARGE SCALE GENOMIC DNA]</scope>
    <source>
        <strain evidence="2">cv. DH0086</strain>
    </source>
</reference>
<dbReference type="AlphaFoldDB" id="A0A5P1ED69"/>
<accession>A0A5P1ED69</accession>
<dbReference type="EMBL" id="CM007387">
    <property type="protein sequence ID" value="ONK63836.1"/>
    <property type="molecule type" value="Genomic_DNA"/>
</dbReference>
<dbReference type="Proteomes" id="UP000243459">
    <property type="component" value="Chromosome 7"/>
</dbReference>
<organism evidence="1 2">
    <name type="scientific">Asparagus officinalis</name>
    <name type="common">Garden asparagus</name>
    <dbReference type="NCBI Taxonomy" id="4686"/>
    <lineage>
        <taxon>Eukaryota</taxon>
        <taxon>Viridiplantae</taxon>
        <taxon>Streptophyta</taxon>
        <taxon>Embryophyta</taxon>
        <taxon>Tracheophyta</taxon>
        <taxon>Spermatophyta</taxon>
        <taxon>Magnoliopsida</taxon>
        <taxon>Liliopsida</taxon>
        <taxon>Asparagales</taxon>
        <taxon>Asparagaceae</taxon>
        <taxon>Asparagoideae</taxon>
        <taxon>Asparagus</taxon>
    </lineage>
</organism>
<name>A0A5P1ED69_ASPOF</name>
<sequence length="160" mass="16223">MASLHLAVASPAITCRAHVHSLHSAVDSPNCHYCEPLLVRQVENLGSKRSNVVSAPSGTSAEPPLGPDEVVEFKARRTASHFMSMTGKAKHISIALSRLSAPIAVVQCGRITLGGGGGGAGGGGPGAGGGGVAVHSDGILHCICGVVCHVHYLLSGLHFH</sequence>